<keyword evidence="5 6" id="KW-0539">Nucleus</keyword>
<dbReference type="GO" id="GO:0003700">
    <property type="term" value="F:DNA-binding transcription factor activity"/>
    <property type="evidence" value="ECO:0007669"/>
    <property type="project" value="UniProtKB-UniRule"/>
</dbReference>
<feature type="compositionally biased region" description="Polar residues" evidence="7">
    <location>
        <begin position="21"/>
        <end position="39"/>
    </location>
</feature>
<comment type="function">
    <text evidence="6">Component of the sequence-specific heterotrimeric transcription factor (NF-Y) which specifically recognizes a 5'-CCAAT-3' box motif found in the promoters of its target genes.</text>
</comment>
<feature type="region of interest" description="Disordered" evidence="7">
    <location>
        <begin position="1"/>
        <end position="39"/>
    </location>
</feature>
<dbReference type="EMBL" id="KL584830">
    <property type="protein sequence ID" value="KEQ63801.1"/>
    <property type="molecule type" value="Genomic_DNA"/>
</dbReference>
<dbReference type="HOGENOM" id="CLU_045001_1_0_1"/>
<evidence type="ECO:0000256" key="1">
    <source>
        <dbReference type="ARBA" id="ARBA00004123"/>
    </source>
</evidence>
<dbReference type="GO" id="GO:0005634">
    <property type="term" value="C:nucleus"/>
    <property type="evidence" value="ECO:0007669"/>
    <property type="project" value="UniProtKB-SubCell"/>
</dbReference>
<evidence type="ECO:0000256" key="2">
    <source>
        <dbReference type="ARBA" id="ARBA00023015"/>
    </source>
</evidence>
<dbReference type="GO" id="GO:0003677">
    <property type="term" value="F:DNA binding"/>
    <property type="evidence" value="ECO:0007669"/>
    <property type="project" value="UniProtKB-KW"/>
</dbReference>
<dbReference type="SMART" id="SM00521">
    <property type="entry name" value="CBF"/>
    <property type="match status" value="1"/>
</dbReference>
<comment type="subunit">
    <text evidence="6">Heterotrimer.</text>
</comment>
<evidence type="ECO:0000256" key="5">
    <source>
        <dbReference type="ARBA" id="ARBA00023242"/>
    </source>
</evidence>
<feature type="compositionally biased region" description="Polar residues" evidence="7">
    <location>
        <begin position="1"/>
        <end position="10"/>
    </location>
</feature>
<comment type="similarity">
    <text evidence="6">Belongs to the NFYA/HAP2 subunit family.</text>
</comment>
<feature type="compositionally biased region" description="Polar residues" evidence="7">
    <location>
        <begin position="117"/>
        <end position="139"/>
    </location>
</feature>
<evidence type="ECO:0000256" key="7">
    <source>
        <dbReference type="SAM" id="MobiDB-lite"/>
    </source>
</evidence>
<keyword evidence="3 6" id="KW-0238">DNA-binding</keyword>
<dbReference type="PRINTS" id="PR00616">
    <property type="entry name" value="CCAATSUBUNTB"/>
</dbReference>
<dbReference type="STRING" id="1043003.A0A074WMV7"/>
<dbReference type="AlphaFoldDB" id="A0A074WMV7"/>
<evidence type="ECO:0000256" key="4">
    <source>
        <dbReference type="ARBA" id="ARBA00023163"/>
    </source>
</evidence>
<dbReference type="RefSeq" id="XP_040880824.1">
    <property type="nucleotide sequence ID" value="XM_041026224.1"/>
</dbReference>
<proteinExistence type="inferred from homology"/>
<keyword evidence="2 6" id="KW-0805">Transcription regulation</keyword>
<evidence type="ECO:0000313" key="9">
    <source>
        <dbReference type="Proteomes" id="UP000030672"/>
    </source>
</evidence>
<name>A0A074WMV7_AURM1</name>
<sequence>MDYTTYQQPHAHTHNAYAPTHNGQSGPPVTSPTQQNQVSPIMSQQNHAYGQQPGAAHQVMPMYSQGYPVQGMHYGMGANQMSPTQAAAMATAAASGNYNYMPETMQPLAQDPRQSPRMGQSVKSEQRQTPRSPSQSHMNVNTTMAGQMVMPAPQAIPQQMVARRMSQAVQPPQTVMQQQRRSSVAPQMVQQVVQQHSSPEAVGTTEESPLYVNAKQFHRILKRRLARQKLEEQLRLTSKGRKPYLHESRHNHAMRRPRGPGGRFLTAEEVAALDAEAAKNGGGSVEMQQPTNGTKRKSGDSQSSPSKKSRTQSNARSMTSEEDGTEEG</sequence>
<evidence type="ECO:0000256" key="3">
    <source>
        <dbReference type="ARBA" id="ARBA00023125"/>
    </source>
</evidence>
<dbReference type="InterPro" id="IPR001289">
    <property type="entry name" value="NFYA"/>
</dbReference>
<dbReference type="Proteomes" id="UP000030672">
    <property type="component" value="Unassembled WGS sequence"/>
</dbReference>
<evidence type="ECO:0000313" key="8">
    <source>
        <dbReference type="EMBL" id="KEQ63801.1"/>
    </source>
</evidence>
<evidence type="ECO:0000256" key="6">
    <source>
        <dbReference type="RuleBase" id="RU367155"/>
    </source>
</evidence>
<gene>
    <name evidence="8" type="ORF">M437DRAFT_74372</name>
</gene>
<dbReference type="PANTHER" id="PTHR12632">
    <property type="entry name" value="TRANSCRIPTION FACTOR NF-Y ALPHA-RELATED"/>
    <property type="match status" value="1"/>
</dbReference>
<reference evidence="8 9" key="1">
    <citation type="journal article" date="2014" name="BMC Genomics">
        <title>Genome sequencing of four Aureobasidium pullulans varieties: biotechnological potential, stress tolerance, and description of new species.</title>
        <authorList>
            <person name="Gostin Ar C."/>
            <person name="Ohm R.A."/>
            <person name="Kogej T."/>
            <person name="Sonjak S."/>
            <person name="Turk M."/>
            <person name="Zajc J."/>
            <person name="Zalar P."/>
            <person name="Grube M."/>
            <person name="Sun H."/>
            <person name="Han J."/>
            <person name="Sharma A."/>
            <person name="Chiniquy J."/>
            <person name="Ngan C.Y."/>
            <person name="Lipzen A."/>
            <person name="Barry K."/>
            <person name="Grigoriev I.V."/>
            <person name="Gunde-Cimerman N."/>
        </authorList>
    </citation>
    <scope>NUCLEOTIDE SEQUENCE [LARGE SCALE GENOMIC DNA]</scope>
    <source>
        <strain evidence="8 9">CBS 110374</strain>
    </source>
</reference>
<keyword evidence="4 6" id="KW-0804">Transcription</keyword>
<dbReference type="Gene3D" id="6.10.250.2430">
    <property type="match status" value="1"/>
</dbReference>
<organism evidence="8 9">
    <name type="scientific">Aureobasidium melanogenum (strain CBS 110374)</name>
    <name type="common">Aureobasidium pullulans var. melanogenum</name>
    <dbReference type="NCBI Taxonomy" id="1043003"/>
    <lineage>
        <taxon>Eukaryota</taxon>
        <taxon>Fungi</taxon>
        <taxon>Dikarya</taxon>
        <taxon>Ascomycota</taxon>
        <taxon>Pezizomycotina</taxon>
        <taxon>Dothideomycetes</taxon>
        <taxon>Dothideomycetidae</taxon>
        <taxon>Dothideales</taxon>
        <taxon>Saccotheciaceae</taxon>
        <taxon>Aureobasidium</taxon>
    </lineage>
</organism>
<feature type="region of interest" description="Disordered" evidence="7">
    <location>
        <begin position="233"/>
        <end position="328"/>
    </location>
</feature>
<dbReference type="Pfam" id="PF02045">
    <property type="entry name" value="CBFB_NFYA"/>
    <property type="match status" value="1"/>
</dbReference>
<feature type="region of interest" description="Disordered" evidence="7">
    <location>
        <begin position="104"/>
        <end position="139"/>
    </location>
</feature>
<keyword evidence="9" id="KW-1185">Reference proteome</keyword>
<dbReference type="PROSITE" id="PS51152">
    <property type="entry name" value="NFYA_HAP2_2"/>
    <property type="match status" value="1"/>
</dbReference>
<dbReference type="GeneID" id="63919597"/>
<protein>
    <recommendedName>
        <fullName evidence="6">Transcriptional activator HAP2</fullName>
    </recommendedName>
</protein>
<comment type="subcellular location">
    <subcellularLocation>
        <location evidence="1 6">Nucleus</location>
    </subcellularLocation>
</comment>
<accession>A0A074WMV7</accession>